<evidence type="ECO:0000313" key="2">
    <source>
        <dbReference type="Proteomes" id="UP000594014"/>
    </source>
</evidence>
<accession>A0ACD1ABL4</accession>
<evidence type="ECO:0000313" key="1">
    <source>
        <dbReference type="EMBL" id="QOX63570.1"/>
    </source>
</evidence>
<proteinExistence type="predicted"/>
<dbReference type="EMBL" id="CP042469">
    <property type="protein sequence ID" value="QOX63570.1"/>
    <property type="molecule type" value="Genomic_DNA"/>
</dbReference>
<reference evidence="1" key="1">
    <citation type="submission" date="2019-08" db="EMBL/GenBank/DDBJ databases">
        <title>Genome sequence of Clostridiales bacterium MT110.</title>
        <authorList>
            <person name="Cao J."/>
        </authorList>
    </citation>
    <scope>NUCLEOTIDE SEQUENCE</scope>
    <source>
        <strain evidence="1">MT110</strain>
    </source>
</reference>
<dbReference type="Proteomes" id="UP000594014">
    <property type="component" value="Chromosome"/>
</dbReference>
<name>A0ACD1ABL4_9FIRM</name>
<protein>
    <submittedName>
        <fullName evidence="1">DUF1700 domain-containing protein</fullName>
    </submittedName>
</protein>
<organism evidence="1 2">
    <name type="scientific">Anoxybacterium hadale</name>
    <dbReference type="NCBI Taxonomy" id="3408580"/>
    <lineage>
        <taxon>Bacteria</taxon>
        <taxon>Bacillati</taxon>
        <taxon>Bacillota</taxon>
        <taxon>Clostridia</taxon>
        <taxon>Peptostreptococcales</taxon>
        <taxon>Anaerovoracaceae</taxon>
        <taxon>Anoxybacterium</taxon>
    </lineage>
</organism>
<keyword evidence="2" id="KW-1185">Reference proteome</keyword>
<gene>
    <name evidence="1" type="ORF">FRZ06_09500</name>
</gene>
<sequence>MNRKEFLDELENALTGRMPEGDVREILSDYGDIFTQGKTDGKTDEHISGEIGSPARIARKILEDSAEFENGQQGQQGQQHNRDFQYEKHGQRPYTDFQRNINEKTSKIFDKVVEPDRTVDTRVLASMGQRLGAYILDGLVLGVIGVGLMLVLFAPVFFTRVGNINMLNSVVPHNIGMGDMMLVGSAFPRFFSINIVLLVILLGVSNLFTTIILWASNGYSPGKWLLGIKVVKLNDQKITFIDALLRELLIKGIANSILSGVLNVISFIWGCISEDRKTVHDLAAQTRVLKFDRSSGRSQRY</sequence>